<dbReference type="Gene3D" id="1.10.3520.10">
    <property type="entry name" value="Glycolipid transfer protein"/>
    <property type="match status" value="1"/>
</dbReference>
<name>A0A8J2RQX5_9CRUS</name>
<gene>
    <name evidence="3" type="ORF">DGAL_LOCUS7783</name>
</gene>
<dbReference type="GO" id="GO:1902388">
    <property type="term" value="F:ceramide 1-phosphate transfer activity"/>
    <property type="evidence" value="ECO:0007669"/>
    <property type="project" value="TreeGrafter"/>
</dbReference>
<keyword evidence="1" id="KW-0813">Transport</keyword>
<reference evidence="3" key="1">
    <citation type="submission" date="2021-11" db="EMBL/GenBank/DDBJ databases">
        <authorList>
            <person name="Schell T."/>
        </authorList>
    </citation>
    <scope>NUCLEOTIDE SEQUENCE</scope>
    <source>
        <strain evidence="3">M5</strain>
    </source>
</reference>
<dbReference type="GO" id="GO:1902387">
    <property type="term" value="F:ceramide 1-phosphate binding"/>
    <property type="evidence" value="ECO:0007669"/>
    <property type="project" value="TreeGrafter"/>
</dbReference>
<dbReference type="FunFam" id="1.10.3520.10:FF:000001">
    <property type="entry name" value="Pleckstrin domain-containing family A member 8"/>
    <property type="match status" value="1"/>
</dbReference>
<dbReference type="InterPro" id="IPR014830">
    <property type="entry name" value="Glycolipid_transfer_prot_dom"/>
</dbReference>
<dbReference type="Pfam" id="PF08718">
    <property type="entry name" value="GLTP"/>
    <property type="match status" value="1"/>
</dbReference>
<dbReference type="InterPro" id="IPR036497">
    <property type="entry name" value="GLTP_sf"/>
</dbReference>
<keyword evidence="4" id="KW-1185">Reference proteome</keyword>
<dbReference type="OrthoDB" id="205255at2759"/>
<dbReference type="SUPFAM" id="SSF110004">
    <property type="entry name" value="Glycolipid transfer protein, GLTP"/>
    <property type="match status" value="1"/>
</dbReference>
<dbReference type="GO" id="GO:0005829">
    <property type="term" value="C:cytosol"/>
    <property type="evidence" value="ECO:0007669"/>
    <property type="project" value="TreeGrafter"/>
</dbReference>
<proteinExistence type="predicted"/>
<organism evidence="3 4">
    <name type="scientific">Daphnia galeata</name>
    <dbReference type="NCBI Taxonomy" id="27404"/>
    <lineage>
        <taxon>Eukaryota</taxon>
        <taxon>Metazoa</taxon>
        <taxon>Ecdysozoa</taxon>
        <taxon>Arthropoda</taxon>
        <taxon>Crustacea</taxon>
        <taxon>Branchiopoda</taxon>
        <taxon>Diplostraca</taxon>
        <taxon>Cladocera</taxon>
        <taxon>Anomopoda</taxon>
        <taxon>Daphniidae</taxon>
        <taxon>Daphnia</taxon>
    </lineage>
</organism>
<comment type="caution">
    <text evidence="3">The sequence shown here is derived from an EMBL/GenBank/DDBJ whole genome shotgun (WGS) entry which is preliminary data.</text>
</comment>
<feature type="domain" description="Glycolipid transfer protein" evidence="2">
    <location>
        <begin position="27"/>
        <end position="160"/>
    </location>
</feature>
<protein>
    <recommendedName>
        <fullName evidence="2">Glycolipid transfer protein domain-containing protein</fullName>
    </recommendedName>
</protein>
<sequence>MAGVSTETFFTQAHSPFPEPIENEKINANEFLSASTHLAHFFGILGTVFTPVQSDISGNVKKLKNLIEDNPGKVVYINDIILLEANSTESVAIDALLWLKRALEFTMVFIEGIVCDSKNGTVNEDLRPLCLQAYEKTLKKYHGWMLVSRACPWRRDLLVSLALGKTDMESVVLAQMEEVLVNLKKNVAIINQLYVTYNLDLDVKV</sequence>
<evidence type="ECO:0000259" key="2">
    <source>
        <dbReference type="Pfam" id="PF08718"/>
    </source>
</evidence>
<evidence type="ECO:0000313" key="3">
    <source>
        <dbReference type="EMBL" id="CAH0104854.1"/>
    </source>
</evidence>
<dbReference type="EMBL" id="CAKKLH010000157">
    <property type="protein sequence ID" value="CAH0104854.1"/>
    <property type="molecule type" value="Genomic_DNA"/>
</dbReference>
<dbReference type="PANTHER" id="PTHR10219">
    <property type="entry name" value="GLYCOLIPID TRANSFER PROTEIN-RELATED"/>
    <property type="match status" value="1"/>
</dbReference>
<dbReference type="PANTHER" id="PTHR10219:SF25">
    <property type="entry name" value="PLECKSTRIN HOMOLOGY DOMAIN-CONTAINING FAMILY A MEMBER 8"/>
    <property type="match status" value="1"/>
</dbReference>
<dbReference type="AlphaFoldDB" id="A0A8J2RQX5"/>
<accession>A0A8J2RQX5</accession>
<dbReference type="Proteomes" id="UP000789390">
    <property type="component" value="Unassembled WGS sequence"/>
</dbReference>
<evidence type="ECO:0000313" key="4">
    <source>
        <dbReference type="Proteomes" id="UP000789390"/>
    </source>
</evidence>
<dbReference type="GO" id="GO:0016020">
    <property type="term" value="C:membrane"/>
    <property type="evidence" value="ECO:0007669"/>
    <property type="project" value="TreeGrafter"/>
</dbReference>
<evidence type="ECO:0000256" key="1">
    <source>
        <dbReference type="ARBA" id="ARBA00022448"/>
    </source>
</evidence>